<accession>A0A9P3H0Z4</accession>
<feature type="domain" description="Response regulatory" evidence="5">
    <location>
        <begin position="41"/>
        <end position="169"/>
    </location>
</feature>
<evidence type="ECO:0000256" key="1">
    <source>
        <dbReference type="ARBA" id="ARBA00022553"/>
    </source>
</evidence>
<dbReference type="Pfam" id="PF00072">
    <property type="entry name" value="Response_reg"/>
    <property type="match status" value="1"/>
</dbReference>
<feature type="region of interest" description="Disordered" evidence="4">
    <location>
        <begin position="1"/>
        <end position="33"/>
    </location>
</feature>
<evidence type="ECO:0000256" key="3">
    <source>
        <dbReference type="PROSITE-ProRule" id="PRU00169"/>
    </source>
</evidence>
<feature type="modified residue" description="4-aspartylphosphate" evidence="3">
    <location>
        <position position="94"/>
    </location>
</feature>
<dbReference type="InterPro" id="IPR011006">
    <property type="entry name" value="CheY-like_superfamily"/>
</dbReference>
<evidence type="ECO:0000259" key="5">
    <source>
        <dbReference type="PROSITE" id="PS50110"/>
    </source>
</evidence>
<protein>
    <recommendedName>
        <fullName evidence="5">Response regulatory domain-containing protein</fullName>
    </recommendedName>
</protein>
<dbReference type="EMBL" id="BQFW01000001">
    <property type="protein sequence ID" value="GJJ68121.1"/>
    <property type="molecule type" value="Genomic_DNA"/>
</dbReference>
<proteinExistence type="predicted"/>
<evidence type="ECO:0000256" key="4">
    <source>
        <dbReference type="SAM" id="MobiDB-lite"/>
    </source>
</evidence>
<evidence type="ECO:0000256" key="2">
    <source>
        <dbReference type="ARBA" id="ARBA00023012"/>
    </source>
</evidence>
<dbReference type="PANTHER" id="PTHR45339:SF1">
    <property type="entry name" value="HYBRID SIGNAL TRANSDUCTION HISTIDINE KINASE J"/>
    <property type="match status" value="1"/>
</dbReference>
<dbReference type="SMART" id="SM00448">
    <property type="entry name" value="REC"/>
    <property type="match status" value="1"/>
</dbReference>
<reference evidence="6" key="1">
    <citation type="submission" date="2021-11" db="EMBL/GenBank/DDBJ databases">
        <authorList>
            <person name="Herlambang A."/>
            <person name="Guo Y."/>
            <person name="Takashima Y."/>
            <person name="Nishizawa T."/>
        </authorList>
    </citation>
    <scope>NUCLEOTIDE SEQUENCE</scope>
    <source>
        <strain evidence="6">E1425</strain>
    </source>
</reference>
<dbReference type="Proteomes" id="UP000827284">
    <property type="component" value="Unassembled WGS sequence"/>
</dbReference>
<dbReference type="CDD" id="cd17546">
    <property type="entry name" value="REC_hyHK_CKI1_RcsC-like"/>
    <property type="match status" value="1"/>
</dbReference>
<dbReference type="PROSITE" id="PS50110">
    <property type="entry name" value="RESPONSE_REGULATORY"/>
    <property type="match status" value="1"/>
</dbReference>
<keyword evidence="1 3" id="KW-0597">Phosphoprotein</keyword>
<dbReference type="Gene3D" id="3.40.50.2300">
    <property type="match status" value="1"/>
</dbReference>
<dbReference type="SUPFAM" id="SSF52172">
    <property type="entry name" value="CheY-like"/>
    <property type="match status" value="1"/>
</dbReference>
<keyword evidence="7" id="KW-1185">Reference proteome</keyword>
<dbReference type="AlphaFoldDB" id="A0A9P3H0Z4"/>
<dbReference type="OrthoDB" id="21225at2759"/>
<evidence type="ECO:0000313" key="6">
    <source>
        <dbReference type="EMBL" id="GJJ68121.1"/>
    </source>
</evidence>
<name>A0A9P3H0Z4_9FUNG</name>
<gene>
    <name evidence="6" type="ORF">EMPS_00467</name>
</gene>
<dbReference type="InterPro" id="IPR001789">
    <property type="entry name" value="Sig_transdc_resp-reg_receiver"/>
</dbReference>
<keyword evidence="2" id="KW-0902">Two-component regulatory system</keyword>
<dbReference type="PANTHER" id="PTHR45339">
    <property type="entry name" value="HYBRID SIGNAL TRANSDUCTION HISTIDINE KINASE J"/>
    <property type="match status" value="1"/>
</dbReference>
<comment type="caution">
    <text evidence="6">The sequence shown here is derived from an EMBL/GenBank/DDBJ whole genome shotgun (WGS) entry which is preliminary data.</text>
</comment>
<organism evidence="6 7">
    <name type="scientific">Entomortierella parvispora</name>
    <dbReference type="NCBI Taxonomy" id="205924"/>
    <lineage>
        <taxon>Eukaryota</taxon>
        <taxon>Fungi</taxon>
        <taxon>Fungi incertae sedis</taxon>
        <taxon>Mucoromycota</taxon>
        <taxon>Mortierellomycotina</taxon>
        <taxon>Mortierellomycetes</taxon>
        <taxon>Mortierellales</taxon>
        <taxon>Mortierellaceae</taxon>
        <taxon>Entomortierella</taxon>
    </lineage>
</organism>
<dbReference type="GO" id="GO:0000160">
    <property type="term" value="P:phosphorelay signal transduction system"/>
    <property type="evidence" value="ECO:0007669"/>
    <property type="project" value="UniProtKB-KW"/>
</dbReference>
<reference evidence="6" key="2">
    <citation type="journal article" date="2022" name="Microbiol. Resour. Announc.">
        <title>Whole-Genome Sequence of Entomortierella parvispora E1425, a Mucoromycotan Fungus Associated with Burkholderiaceae-Related Endosymbiotic Bacteria.</title>
        <authorList>
            <person name="Herlambang A."/>
            <person name="Guo Y."/>
            <person name="Takashima Y."/>
            <person name="Narisawa K."/>
            <person name="Ohta H."/>
            <person name="Nishizawa T."/>
        </authorList>
    </citation>
    <scope>NUCLEOTIDE SEQUENCE</scope>
    <source>
        <strain evidence="6">E1425</strain>
    </source>
</reference>
<sequence length="180" mass="19357">MSSITPPSSPPSPTMSMGSIHGGRPALPDCPLQEQPPRRLRVMIVDDNSINLAILSRMLECNFADTVHLTAVMSSGPAALERLCIDNVDLILMDIDMPVLTGIQTTEAIRHSASTEYLILEQNRKVPIIAVTTSDSPAEQEIYRQVGMADCVSKPIALPKLRLAIEQAVGLPSTSELATG</sequence>
<evidence type="ECO:0000313" key="7">
    <source>
        <dbReference type="Proteomes" id="UP000827284"/>
    </source>
</evidence>